<dbReference type="Proteomes" id="UP001500274">
    <property type="component" value="Unassembled WGS sequence"/>
</dbReference>
<evidence type="ECO:0000313" key="3">
    <source>
        <dbReference type="Proteomes" id="UP001500274"/>
    </source>
</evidence>
<feature type="region of interest" description="Disordered" evidence="1">
    <location>
        <begin position="36"/>
        <end position="62"/>
    </location>
</feature>
<proteinExistence type="predicted"/>
<protein>
    <submittedName>
        <fullName evidence="2">Uncharacterized protein</fullName>
    </submittedName>
</protein>
<organism evidence="2 3">
    <name type="scientific">Microbacterium binotii</name>
    <dbReference type="NCBI Taxonomy" id="462710"/>
    <lineage>
        <taxon>Bacteria</taxon>
        <taxon>Bacillati</taxon>
        <taxon>Actinomycetota</taxon>
        <taxon>Actinomycetes</taxon>
        <taxon>Micrococcales</taxon>
        <taxon>Microbacteriaceae</taxon>
        <taxon>Microbacterium</taxon>
    </lineage>
</organism>
<evidence type="ECO:0000313" key="2">
    <source>
        <dbReference type="EMBL" id="GAA2590614.1"/>
    </source>
</evidence>
<gene>
    <name evidence="2" type="ORF">GCM10009862_31180</name>
</gene>
<sequence>MPPVMKPVGPALEIVTMTIAPTLPSIGSREVSMLLPPSFGTSSGGGCTTMRPLGTDGGARRGPLLTKRLRSVG</sequence>
<name>A0ABN3PK62_9MICO</name>
<accession>A0ABN3PK62</accession>
<comment type="caution">
    <text evidence="2">The sequence shown here is derived from an EMBL/GenBank/DDBJ whole genome shotgun (WGS) entry which is preliminary data.</text>
</comment>
<reference evidence="2 3" key="1">
    <citation type="journal article" date="2019" name="Int. J. Syst. Evol. Microbiol.">
        <title>The Global Catalogue of Microorganisms (GCM) 10K type strain sequencing project: providing services to taxonomists for standard genome sequencing and annotation.</title>
        <authorList>
            <consortium name="The Broad Institute Genomics Platform"/>
            <consortium name="The Broad Institute Genome Sequencing Center for Infectious Disease"/>
            <person name="Wu L."/>
            <person name="Ma J."/>
        </authorList>
    </citation>
    <scope>NUCLEOTIDE SEQUENCE [LARGE SCALE GENOMIC DNA]</scope>
    <source>
        <strain evidence="2 3">JCM 16365</strain>
    </source>
</reference>
<dbReference type="EMBL" id="BAAARI010000038">
    <property type="protein sequence ID" value="GAA2590614.1"/>
    <property type="molecule type" value="Genomic_DNA"/>
</dbReference>
<keyword evidence="3" id="KW-1185">Reference proteome</keyword>
<evidence type="ECO:0000256" key="1">
    <source>
        <dbReference type="SAM" id="MobiDB-lite"/>
    </source>
</evidence>